<comment type="caution">
    <text evidence="1">The sequence shown here is derived from an EMBL/GenBank/DDBJ whole genome shotgun (WGS) entry which is preliminary data.</text>
</comment>
<accession>A0ACC4B5C9</accession>
<protein>
    <submittedName>
        <fullName evidence="1">Uncharacterized protein</fullName>
    </submittedName>
</protein>
<dbReference type="EMBL" id="RCHU02000013">
    <property type="protein sequence ID" value="KAL3573551.1"/>
    <property type="molecule type" value="Genomic_DNA"/>
</dbReference>
<organism evidence="1 2">
    <name type="scientific">Populus alba</name>
    <name type="common">White poplar</name>
    <dbReference type="NCBI Taxonomy" id="43335"/>
    <lineage>
        <taxon>Eukaryota</taxon>
        <taxon>Viridiplantae</taxon>
        <taxon>Streptophyta</taxon>
        <taxon>Embryophyta</taxon>
        <taxon>Tracheophyta</taxon>
        <taxon>Spermatophyta</taxon>
        <taxon>Magnoliopsida</taxon>
        <taxon>eudicotyledons</taxon>
        <taxon>Gunneridae</taxon>
        <taxon>Pentapetalae</taxon>
        <taxon>rosids</taxon>
        <taxon>fabids</taxon>
        <taxon>Malpighiales</taxon>
        <taxon>Salicaceae</taxon>
        <taxon>Saliceae</taxon>
        <taxon>Populus</taxon>
    </lineage>
</organism>
<name>A0ACC4B5C9_POPAL</name>
<sequence length="265" mass="29270">MTVLDSFAALSGNSAVEHVVAVFDSFAKEGTAEMAYTSEHYGFSNGALRVVLALVAMFFVVYIVGPGLFSKGSSNDAQASCFCDCSCSEVDLSWTLAAFLPVKNIDVSNNFVLTSLVLQNLSTTHIQASFTKLSEVFYIVFAECGKHDPEISEEMKKGVADLIAEEIDLQKRVANETLEQTRNLVTTARRISLQYQTEAQKCRAHTEACEAGRERAEAGLVEERKLTALWEQRALELGWRENITYADSNTIHSLKKTNPIGEVRH</sequence>
<dbReference type="Proteomes" id="UP000309997">
    <property type="component" value="Unassembled WGS sequence"/>
</dbReference>
<evidence type="ECO:0000313" key="1">
    <source>
        <dbReference type="EMBL" id="KAL3573551.1"/>
    </source>
</evidence>
<keyword evidence="2" id="KW-1185">Reference proteome</keyword>
<gene>
    <name evidence="1" type="ORF">D5086_024164</name>
</gene>
<reference evidence="1 2" key="1">
    <citation type="journal article" date="2024" name="Plant Biotechnol. J.">
        <title>Genome and CRISPR/Cas9 system of a widespread forest tree (Populus alba) in the world.</title>
        <authorList>
            <person name="Liu Y.J."/>
            <person name="Jiang P.F."/>
            <person name="Han X.M."/>
            <person name="Li X.Y."/>
            <person name="Wang H.M."/>
            <person name="Wang Y.J."/>
            <person name="Wang X.X."/>
            <person name="Zeng Q.Y."/>
        </authorList>
    </citation>
    <scope>NUCLEOTIDE SEQUENCE [LARGE SCALE GENOMIC DNA]</scope>
    <source>
        <strain evidence="2">cv. PAL-ZL1</strain>
    </source>
</reference>
<proteinExistence type="predicted"/>
<evidence type="ECO:0000313" key="2">
    <source>
        <dbReference type="Proteomes" id="UP000309997"/>
    </source>
</evidence>